<evidence type="ECO:0000313" key="2">
    <source>
        <dbReference type="EMBL" id="KAF0026609.1"/>
    </source>
</evidence>
<evidence type="ECO:0000313" key="3">
    <source>
        <dbReference type="Proteomes" id="UP000438429"/>
    </source>
</evidence>
<comment type="caution">
    <text evidence="2">The sequence shown here is derived from an EMBL/GenBank/DDBJ whole genome shotgun (WGS) entry which is preliminary data.</text>
</comment>
<accession>A0A6A4S253</accession>
<evidence type="ECO:0000256" key="1">
    <source>
        <dbReference type="SAM" id="MobiDB-lite"/>
    </source>
</evidence>
<feature type="compositionally biased region" description="Polar residues" evidence="1">
    <location>
        <begin position="1"/>
        <end position="19"/>
    </location>
</feature>
<dbReference type="EMBL" id="VEVO01000019">
    <property type="protein sequence ID" value="KAF0026609.1"/>
    <property type="molecule type" value="Genomic_DNA"/>
</dbReference>
<gene>
    <name evidence="2" type="ORF">F2P81_021346</name>
</gene>
<organism evidence="2 3">
    <name type="scientific">Scophthalmus maximus</name>
    <name type="common">Turbot</name>
    <name type="synonym">Psetta maxima</name>
    <dbReference type="NCBI Taxonomy" id="52904"/>
    <lineage>
        <taxon>Eukaryota</taxon>
        <taxon>Metazoa</taxon>
        <taxon>Chordata</taxon>
        <taxon>Craniata</taxon>
        <taxon>Vertebrata</taxon>
        <taxon>Euteleostomi</taxon>
        <taxon>Actinopterygii</taxon>
        <taxon>Neopterygii</taxon>
        <taxon>Teleostei</taxon>
        <taxon>Neoteleostei</taxon>
        <taxon>Acanthomorphata</taxon>
        <taxon>Carangaria</taxon>
        <taxon>Pleuronectiformes</taxon>
        <taxon>Pleuronectoidei</taxon>
        <taxon>Scophthalmidae</taxon>
        <taxon>Scophthalmus</taxon>
    </lineage>
</organism>
<name>A0A6A4S253_SCOMX</name>
<feature type="region of interest" description="Disordered" evidence="1">
    <location>
        <begin position="63"/>
        <end position="83"/>
    </location>
</feature>
<proteinExistence type="predicted"/>
<feature type="region of interest" description="Disordered" evidence="1">
    <location>
        <begin position="1"/>
        <end position="43"/>
    </location>
</feature>
<dbReference type="Proteomes" id="UP000438429">
    <property type="component" value="Unassembled WGS sequence"/>
</dbReference>
<reference evidence="2 3" key="1">
    <citation type="submission" date="2019-06" db="EMBL/GenBank/DDBJ databases">
        <title>Draft genomes of female and male turbot (Scophthalmus maximus).</title>
        <authorList>
            <person name="Xu H."/>
            <person name="Xu X.-W."/>
            <person name="Shao C."/>
            <person name="Chen S."/>
        </authorList>
    </citation>
    <scope>NUCLEOTIDE SEQUENCE [LARGE SCALE GENOMIC DNA]</scope>
    <source>
        <strain evidence="2">Ysfricsl-2016a</strain>
        <tissue evidence="2">Blood</tissue>
    </source>
</reference>
<feature type="compositionally biased region" description="Basic and acidic residues" evidence="1">
    <location>
        <begin position="30"/>
        <end position="43"/>
    </location>
</feature>
<dbReference type="AlphaFoldDB" id="A0A6A4S253"/>
<protein>
    <submittedName>
        <fullName evidence="2">Uncharacterized protein</fullName>
    </submittedName>
</protein>
<sequence length="83" mass="8697">MSRQSETRMTGKSSVTSADETICRGSRGGVRPEDRDVSAREKRTVSRSVNIIDGLGLCTCSSTSGVSAQMDPSPAPLLAAPEP</sequence>